<evidence type="ECO:0000313" key="2">
    <source>
        <dbReference type="EMBL" id="RMB02891.1"/>
    </source>
</evidence>
<dbReference type="InterPro" id="IPR036390">
    <property type="entry name" value="WH_DNA-bd_sf"/>
</dbReference>
<evidence type="ECO:0000313" key="3">
    <source>
        <dbReference type="Proteomes" id="UP000271227"/>
    </source>
</evidence>
<gene>
    <name evidence="2" type="ORF">BXY39_3244</name>
</gene>
<feature type="region of interest" description="Disordered" evidence="1">
    <location>
        <begin position="84"/>
        <end position="166"/>
    </location>
</feature>
<proteinExistence type="predicted"/>
<dbReference type="EMBL" id="REFR01000014">
    <property type="protein sequence ID" value="RMB02891.1"/>
    <property type="molecule type" value="Genomic_DNA"/>
</dbReference>
<organism evidence="2 3">
    <name type="scientific">Eilatimonas milleporae</name>
    <dbReference type="NCBI Taxonomy" id="911205"/>
    <lineage>
        <taxon>Bacteria</taxon>
        <taxon>Pseudomonadati</taxon>
        <taxon>Pseudomonadota</taxon>
        <taxon>Alphaproteobacteria</taxon>
        <taxon>Kordiimonadales</taxon>
        <taxon>Kordiimonadaceae</taxon>
        <taxon>Eilatimonas</taxon>
    </lineage>
</organism>
<dbReference type="InterPro" id="IPR036388">
    <property type="entry name" value="WH-like_DNA-bd_sf"/>
</dbReference>
<dbReference type="Gene3D" id="1.10.10.10">
    <property type="entry name" value="Winged helix-like DNA-binding domain superfamily/Winged helix DNA-binding domain"/>
    <property type="match status" value="1"/>
</dbReference>
<feature type="compositionally biased region" description="Low complexity" evidence="1">
    <location>
        <begin position="106"/>
        <end position="121"/>
    </location>
</feature>
<evidence type="ECO:0000256" key="1">
    <source>
        <dbReference type="SAM" id="MobiDB-lite"/>
    </source>
</evidence>
<comment type="caution">
    <text evidence="2">The sequence shown here is derived from an EMBL/GenBank/DDBJ whole genome shotgun (WGS) entry which is preliminary data.</text>
</comment>
<dbReference type="Proteomes" id="UP000271227">
    <property type="component" value="Unassembled WGS sequence"/>
</dbReference>
<accession>A0A3M0BZ78</accession>
<reference evidence="2 3" key="1">
    <citation type="submission" date="2018-10" db="EMBL/GenBank/DDBJ databases">
        <title>Genomic Encyclopedia of Archaeal and Bacterial Type Strains, Phase II (KMG-II): from individual species to whole genera.</title>
        <authorList>
            <person name="Goeker M."/>
        </authorList>
    </citation>
    <scope>NUCLEOTIDE SEQUENCE [LARGE SCALE GENOMIC DNA]</scope>
    <source>
        <strain evidence="2 3">DSM 25217</strain>
    </source>
</reference>
<dbReference type="SUPFAM" id="SSF46785">
    <property type="entry name" value="Winged helix' DNA-binding domain"/>
    <property type="match status" value="1"/>
</dbReference>
<dbReference type="AlphaFoldDB" id="A0A3M0BZ78"/>
<sequence>MTKSAGGMDAAIAETLTKLVTGRRSVSPRDVALTLVTGGEDWRRLLPAIRRVAETLAGEGRIVFLRKGRPVDPAGLKGVYRLAAGPRAPMSDGPMLDGHPSDSSRPDSPQSDSLQSDSPLSTGPLPGGSAPDIPAAGVQDPDVQSPDGPAPAVGSAPGMDDGRAAS</sequence>
<dbReference type="InParanoid" id="A0A3M0BZ78"/>
<dbReference type="OrthoDB" id="7631458at2"/>
<name>A0A3M0BZ78_9PROT</name>
<dbReference type="InterPro" id="IPR021660">
    <property type="entry name" value="DUF3253"/>
</dbReference>
<dbReference type="RefSeq" id="WP_121939878.1">
    <property type="nucleotide sequence ID" value="NZ_REFR01000014.1"/>
</dbReference>
<protein>
    <submittedName>
        <fullName evidence="2">Uncharacterized protein DUF3253</fullName>
    </submittedName>
</protein>
<keyword evidence="3" id="KW-1185">Reference proteome</keyword>
<dbReference type="Pfam" id="PF11625">
    <property type="entry name" value="DUF3253"/>
    <property type="match status" value="1"/>
</dbReference>